<feature type="domain" description="Major facilitator superfamily (MFS) profile" evidence="8">
    <location>
        <begin position="1"/>
        <end position="398"/>
    </location>
</feature>
<evidence type="ECO:0000256" key="6">
    <source>
        <dbReference type="ARBA" id="ARBA00023136"/>
    </source>
</evidence>
<feature type="transmembrane region" description="Helical" evidence="7">
    <location>
        <begin position="158"/>
        <end position="177"/>
    </location>
</feature>
<keyword evidence="5 7" id="KW-1133">Transmembrane helix</keyword>
<feature type="transmembrane region" description="Helical" evidence="7">
    <location>
        <begin position="70"/>
        <end position="88"/>
    </location>
</feature>
<dbReference type="InterPro" id="IPR011701">
    <property type="entry name" value="MFS"/>
</dbReference>
<dbReference type="SUPFAM" id="SSF103473">
    <property type="entry name" value="MFS general substrate transporter"/>
    <property type="match status" value="1"/>
</dbReference>
<dbReference type="PANTHER" id="PTHR23514">
    <property type="entry name" value="BYPASS OF STOP CODON PROTEIN 6"/>
    <property type="match status" value="1"/>
</dbReference>
<feature type="transmembrane region" description="Helical" evidence="7">
    <location>
        <begin position="242"/>
        <end position="262"/>
    </location>
</feature>
<evidence type="ECO:0000256" key="4">
    <source>
        <dbReference type="ARBA" id="ARBA00022692"/>
    </source>
</evidence>
<keyword evidence="4 7" id="KW-0812">Transmembrane</keyword>
<dbReference type="Gene3D" id="1.20.1250.20">
    <property type="entry name" value="MFS general substrate transporter like domains"/>
    <property type="match status" value="2"/>
</dbReference>
<keyword evidence="10" id="KW-1185">Reference proteome</keyword>
<dbReference type="PANTHER" id="PTHR23514:SF3">
    <property type="entry name" value="BYPASS OF STOP CODON PROTEIN 6"/>
    <property type="match status" value="1"/>
</dbReference>
<dbReference type="InterPro" id="IPR020846">
    <property type="entry name" value="MFS_dom"/>
</dbReference>
<feature type="transmembrane region" description="Helical" evidence="7">
    <location>
        <begin position="100"/>
        <end position="120"/>
    </location>
</feature>
<feature type="transmembrane region" description="Helical" evidence="7">
    <location>
        <begin position="132"/>
        <end position="152"/>
    </location>
</feature>
<dbReference type="PROSITE" id="PS50850">
    <property type="entry name" value="MFS"/>
    <property type="match status" value="1"/>
</dbReference>
<dbReference type="Pfam" id="PF07690">
    <property type="entry name" value="MFS_1"/>
    <property type="match status" value="1"/>
</dbReference>
<dbReference type="EMBL" id="GG658170">
    <property type="protein sequence ID" value="EEO30363.1"/>
    <property type="molecule type" value="Genomic_DNA"/>
</dbReference>
<protein>
    <submittedName>
        <fullName evidence="9">Transporter, major facilitator family protein</fullName>
    </submittedName>
</protein>
<gene>
    <name evidence="9" type="ORF">OFBG_01391</name>
</gene>
<keyword evidence="3" id="KW-0813">Transport</keyword>
<evidence type="ECO:0000256" key="3">
    <source>
        <dbReference type="ARBA" id="ARBA00022448"/>
    </source>
</evidence>
<feature type="transmembrane region" description="Helical" evidence="7">
    <location>
        <begin position="198"/>
        <end position="222"/>
    </location>
</feature>
<dbReference type="HOGENOM" id="CLU_692312_0_0_4"/>
<feature type="transmembrane region" description="Helical" evidence="7">
    <location>
        <begin position="296"/>
        <end position="316"/>
    </location>
</feature>
<keyword evidence="6 7" id="KW-0472">Membrane</keyword>
<dbReference type="AlphaFoldDB" id="C3XAY7"/>
<name>C3XAY7_OXAFO</name>
<evidence type="ECO:0000256" key="2">
    <source>
        <dbReference type="ARBA" id="ARBA00008335"/>
    </source>
</evidence>
<dbReference type="eggNOG" id="COG2223">
    <property type="taxonomic scope" value="Bacteria"/>
</dbReference>
<feature type="transmembrane region" description="Helical" evidence="7">
    <location>
        <begin position="274"/>
        <end position="290"/>
    </location>
</feature>
<evidence type="ECO:0000256" key="7">
    <source>
        <dbReference type="SAM" id="Phobius"/>
    </source>
</evidence>
<dbReference type="InterPro" id="IPR036259">
    <property type="entry name" value="MFS_trans_sf"/>
</dbReference>
<dbReference type="OrthoDB" id="8596007at2"/>
<accession>C3XAY7</accession>
<dbReference type="RefSeq" id="WP_005881455.1">
    <property type="nucleotide sequence ID" value="NZ_CP019430.1"/>
</dbReference>
<sequence length="398" mass="42258">MFSYIWFPALISAMGGYLFMSVAPLSTQFMALFGVGYAGMSLFLSGLLWSHSLVQLPAGLILDKLGVYRGFLIAIIIALVSNLLPFLAPENLALATALRFFGGLSSGVLFLAGVKVTAMMAPPEKIAQAQGIQGAAFSLGTMLPFVTLPYLGNEAWRFSYLIPATLSLVVIALSLLLPASVRKNNAGNSNSLANLLNALKFVATSVPIWTLGMFHGLSYGTLNNLGQWLPSILADLHGQSTALGWSLATGAVLLLGTLARAYGSVLLRWYTRSWIINTAVMLIGICYIVLGLIGNVYVGLAVGIALALFGGSNYGSIFSLTGQTVSPVYVATAAGFMNMIANIANVMLTLILGTVREYTGSFSMALCATGIFALLVWGCGRKIINSLSEDKKTFNVKY</sequence>
<dbReference type="GO" id="GO:0016020">
    <property type="term" value="C:membrane"/>
    <property type="evidence" value="ECO:0007669"/>
    <property type="project" value="TreeGrafter"/>
</dbReference>
<feature type="transmembrane region" description="Helical" evidence="7">
    <location>
        <begin position="5"/>
        <end position="23"/>
    </location>
</feature>
<dbReference type="GeneID" id="77134619"/>
<reference evidence="9 10" key="1">
    <citation type="submission" date="2009-02" db="EMBL/GenBank/DDBJ databases">
        <title>The Genome Sequence of Oxalobacter formigenes OXCC13.</title>
        <authorList>
            <consortium name="The Broad Institute Genome Sequencing Platform"/>
            <person name="Ward D."/>
            <person name="Young S.K."/>
            <person name="Kodira C.D."/>
            <person name="Zeng Q."/>
            <person name="Koehrsen M."/>
            <person name="Alvarado L."/>
            <person name="Berlin A."/>
            <person name="Borenstein D."/>
            <person name="Chen Z."/>
            <person name="Engels R."/>
            <person name="Freedman E."/>
            <person name="Gellesch M."/>
            <person name="Goldberg J."/>
            <person name="Griggs A."/>
            <person name="Gujja S."/>
            <person name="Heiman D."/>
            <person name="Hepburn T."/>
            <person name="Howarth C."/>
            <person name="Jen D."/>
            <person name="Larson L."/>
            <person name="Lewis B."/>
            <person name="Mehta T."/>
            <person name="Park D."/>
            <person name="Pearson M."/>
            <person name="Roberts A."/>
            <person name="Saif S."/>
            <person name="Shea T."/>
            <person name="Shenoy N."/>
            <person name="Sisk P."/>
            <person name="Stolte C."/>
            <person name="Sykes S."/>
            <person name="Walk T."/>
            <person name="White J."/>
            <person name="Yandava C."/>
            <person name="Allison M.J."/>
            <person name="Lander E."/>
            <person name="Nusbaum C."/>
            <person name="Galagan J."/>
            <person name="Birren B."/>
        </authorList>
    </citation>
    <scope>NUCLEOTIDE SEQUENCE [LARGE SCALE GENOMIC DNA]</scope>
    <source>
        <strain evidence="9 10">OXCC13</strain>
    </source>
</reference>
<evidence type="ECO:0000259" key="8">
    <source>
        <dbReference type="PROSITE" id="PS50850"/>
    </source>
</evidence>
<dbReference type="GO" id="GO:0022857">
    <property type="term" value="F:transmembrane transporter activity"/>
    <property type="evidence" value="ECO:0007669"/>
    <property type="project" value="InterPro"/>
</dbReference>
<dbReference type="GO" id="GO:0012505">
    <property type="term" value="C:endomembrane system"/>
    <property type="evidence" value="ECO:0007669"/>
    <property type="project" value="UniProtKB-SubCell"/>
</dbReference>
<feature type="transmembrane region" description="Helical" evidence="7">
    <location>
        <begin position="328"/>
        <end position="352"/>
    </location>
</feature>
<dbReference type="InterPro" id="IPR051788">
    <property type="entry name" value="MFS_Transporter"/>
</dbReference>
<feature type="transmembrane region" description="Helical" evidence="7">
    <location>
        <begin position="358"/>
        <end position="377"/>
    </location>
</feature>
<evidence type="ECO:0000313" key="9">
    <source>
        <dbReference type="EMBL" id="EEO30363.1"/>
    </source>
</evidence>
<feature type="transmembrane region" description="Helical" evidence="7">
    <location>
        <begin position="29"/>
        <end position="49"/>
    </location>
</feature>
<comment type="similarity">
    <text evidence="2">Belongs to the major facilitator superfamily.</text>
</comment>
<organism evidence="9 10">
    <name type="scientific">Oxalobacter formigenes OXCC13</name>
    <dbReference type="NCBI Taxonomy" id="556269"/>
    <lineage>
        <taxon>Bacteria</taxon>
        <taxon>Pseudomonadati</taxon>
        <taxon>Pseudomonadota</taxon>
        <taxon>Betaproteobacteria</taxon>
        <taxon>Burkholderiales</taxon>
        <taxon>Oxalobacteraceae</taxon>
        <taxon>Oxalobacter</taxon>
    </lineage>
</organism>
<evidence type="ECO:0000256" key="5">
    <source>
        <dbReference type="ARBA" id="ARBA00022989"/>
    </source>
</evidence>
<dbReference type="Proteomes" id="UP000005089">
    <property type="component" value="Unassembled WGS sequence"/>
</dbReference>
<evidence type="ECO:0000256" key="1">
    <source>
        <dbReference type="ARBA" id="ARBA00004127"/>
    </source>
</evidence>
<comment type="subcellular location">
    <subcellularLocation>
        <location evidence="1">Endomembrane system</location>
        <topology evidence="1">Multi-pass membrane protein</topology>
    </subcellularLocation>
</comment>
<evidence type="ECO:0000313" key="10">
    <source>
        <dbReference type="Proteomes" id="UP000005089"/>
    </source>
</evidence>
<proteinExistence type="inferred from homology"/>